<evidence type="ECO:0000256" key="1">
    <source>
        <dbReference type="SAM" id="Phobius"/>
    </source>
</evidence>
<keyword evidence="1" id="KW-0472">Membrane</keyword>
<proteinExistence type="predicted"/>
<organism evidence="2 3">
    <name type="scientific">Marasmiellus scandens</name>
    <dbReference type="NCBI Taxonomy" id="2682957"/>
    <lineage>
        <taxon>Eukaryota</taxon>
        <taxon>Fungi</taxon>
        <taxon>Dikarya</taxon>
        <taxon>Basidiomycota</taxon>
        <taxon>Agaricomycotina</taxon>
        <taxon>Agaricomycetes</taxon>
        <taxon>Agaricomycetidae</taxon>
        <taxon>Agaricales</taxon>
        <taxon>Marasmiineae</taxon>
        <taxon>Omphalotaceae</taxon>
        <taxon>Marasmiellus</taxon>
    </lineage>
</organism>
<evidence type="ECO:0000313" key="3">
    <source>
        <dbReference type="Proteomes" id="UP001498398"/>
    </source>
</evidence>
<protein>
    <submittedName>
        <fullName evidence="2">Uncharacterized protein</fullName>
    </submittedName>
</protein>
<dbReference type="EMBL" id="JBANRG010000002">
    <property type="protein sequence ID" value="KAK7470309.1"/>
    <property type="molecule type" value="Genomic_DNA"/>
</dbReference>
<comment type="caution">
    <text evidence="2">The sequence shown here is derived from an EMBL/GenBank/DDBJ whole genome shotgun (WGS) entry which is preliminary data.</text>
</comment>
<keyword evidence="1" id="KW-0812">Transmembrane</keyword>
<reference evidence="2 3" key="1">
    <citation type="submission" date="2024-01" db="EMBL/GenBank/DDBJ databases">
        <title>A draft genome for the cacao thread blight pathogen Marasmiellus scandens.</title>
        <authorList>
            <person name="Baruah I.K."/>
            <person name="Leung J."/>
            <person name="Bukari Y."/>
            <person name="Amoako-Attah I."/>
            <person name="Meinhardt L.W."/>
            <person name="Bailey B.A."/>
            <person name="Cohen S.P."/>
        </authorList>
    </citation>
    <scope>NUCLEOTIDE SEQUENCE [LARGE SCALE GENOMIC DNA]</scope>
    <source>
        <strain evidence="2 3">GH-19</strain>
    </source>
</reference>
<evidence type="ECO:0000313" key="2">
    <source>
        <dbReference type="EMBL" id="KAK7470309.1"/>
    </source>
</evidence>
<name>A0ABR1K0C6_9AGAR</name>
<feature type="transmembrane region" description="Helical" evidence="1">
    <location>
        <begin position="118"/>
        <end position="140"/>
    </location>
</feature>
<gene>
    <name evidence="2" type="ORF">VKT23_001740</name>
</gene>
<sequence>MSRQWLTATSWHGARAPNPNSTSIHLDQLSEEERALVLSRYHYYYTSDWDWGLPTLGFFCAGIGVAVILNTIFRIRSWRSKAKAPVDSASIKPNVLDRITAAARYSVAQQYRVPLLNWYSPALAVIIALAGMWTFLVGLSGLSPPVLPRITLLLGLTLSVRPYYWTNPLMGHSPPIATRSGWISVGIMPLMMLVF</sequence>
<feature type="transmembrane region" description="Helical" evidence="1">
    <location>
        <begin position="51"/>
        <end position="73"/>
    </location>
</feature>
<keyword evidence="3" id="KW-1185">Reference proteome</keyword>
<dbReference type="Proteomes" id="UP001498398">
    <property type="component" value="Unassembled WGS sequence"/>
</dbReference>
<keyword evidence="1" id="KW-1133">Transmembrane helix</keyword>
<accession>A0ABR1K0C6</accession>